<dbReference type="SUPFAM" id="SSF52540">
    <property type="entry name" value="P-loop containing nucleoside triphosphate hydrolases"/>
    <property type="match status" value="1"/>
</dbReference>
<dbReference type="EMBL" id="QMNG01000004">
    <property type="protein sequence ID" value="RLC37464.1"/>
    <property type="molecule type" value="Genomic_DNA"/>
</dbReference>
<dbReference type="SMART" id="SM00382">
    <property type="entry name" value="AAA"/>
    <property type="match status" value="1"/>
</dbReference>
<dbReference type="PANTHER" id="PTHR11669:SF8">
    <property type="entry name" value="DNA POLYMERASE III SUBUNIT DELTA"/>
    <property type="match status" value="1"/>
</dbReference>
<dbReference type="AlphaFoldDB" id="A0A420ZD53"/>
<dbReference type="InterPro" id="IPR027417">
    <property type="entry name" value="P-loop_NTPase"/>
</dbReference>
<evidence type="ECO:0000313" key="3">
    <source>
        <dbReference type="Proteomes" id="UP000281261"/>
    </source>
</evidence>
<proteinExistence type="predicted"/>
<evidence type="ECO:0000313" key="2">
    <source>
        <dbReference type="EMBL" id="RLC37464.1"/>
    </source>
</evidence>
<comment type="caution">
    <text evidence="2">The sequence shown here is derived from an EMBL/GenBank/DDBJ whole genome shotgun (WGS) entry which is preliminary data.</text>
</comment>
<dbReference type="Proteomes" id="UP000281261">
    <property type="component" value="Unassembled WGS sequence"/>
</dbReference>
<protein>
    <recommendedName>
        <fullName evidence="1">AAA+ ATPase domain-containing protein</fullName>
    </recommendedName>
</protein>
<gene>
    <name evidence="2" type="ORF">DRH29_01915</name>
</gene>
<accession>A0A420ZD53</accession>
<organism evidence="2 3">
    <name type="scientific">candidate division Kazan bacterium</name>
    <dbReference type="NCBI Taxonomy" id="2202143"/>
    <lineage>
        <taxon>Bacteria</taxon>
        <taxon>Bacteria division Kazan-3B-28</taxon>
    </lineage>
</organism>
<dbReference type="InterPro" id="IPR003593">
    <property type="entry name" value="AAA+_ATPase"/>
</dbReference>
<dbReference type="GO" id="GO:0006261">
    <property type="term" value="P:DNA-templated DNA replication"/>
    <property type="evidence" value="ECO:0007669"/>
    <property type="project" value="TreeGrafter"/>
</dbReference>
<name>A0A420ZD53_UNCK3</name>
<feature type="domain" description="AAA+ ATPase" evidence="1">
    <location>
        <begin position="29"/>
        <end position="171"/>
    </location>
</feature>
<dbReference type="Gene3D" id="3.40.50.300">
    <property type="entry name" value="P-loop containing nucleotide triphosphate hydrolases"/>
    <property type="match status" value="1"/>
</dbReference>
<dbReference type="InterPro" id="IPR050238">
    <property type="entry name" value="DNA_Rep/Repair_Clamp_Loader"/>
</dbReference>
<dbReference type="PANTHER" id="PTHR11669">
    <property type="entry name" value="REPLICATION FACTOR C / DNA POLYMERASE III GAMMA-TAU SUBUNIT"/>
    <property type="match status" value="1"/>
</dbReference>
<sequence>MNKTDFFPGLVGQARAKEILNRGIESGKLAQTLIFVGRRGVGKKMAALLLANALHSRGNASAIGNANQAGKADTFVFSEILAEMREQKKENPFMEAARSIIKFLEMSPLSSEMKVAIIDNADMLTAGSQNSLLKTLEEPRLNAVLILVTEDEDRLLPTIVSRSRIINFAPLTNDEIKKVVPDVSPEILELADGSIGFAKQMAESIDARLELNQIRDFWLSIKDADIETKISWANDKRDRQDAIKFLEIGLVAIRNQWLANPTIIGARVIWLIQRTIYQIRENVNARAALEAMLLAPVFN</sequence>
<dbReference type="Pfam" id="PF13177">
    <property type="entry name" value="DNA_pol3_delta2"/>
    <property type="match status" value="1"/>
</dbReference>
<reference evidence="2 3" key="1">
    <citation type="submission" date="2018-06" db="EMBL/GenBank/DDBJ databases">
        <title>Extensive metabolic versatility and redundancy in microbially diverse, dynamic hydrothermal sediments.</title>
        <authorList>
            <person name="Dombrowski N."/>
            <person name="Teske A."/>
            <person name="Baker B.J."/>
        </authorList>
    </citation>
    <scope>NUCLEOTIDE SEQUENCE [LARGE SCALE GENOMIC DNA]</scope>
    <source>
        <strain evidence="2">B79_G16</strain>
    </source>
</reference>
<evidence type="ECO:0000259" key="1">
    <source>
        <dbReference type="SMART" id="SM00382"/>
    </source>
</evidence>